<comment type="cofactor">
    <cofactor evidence="1">
        <name>pyridoxal 5'-phosphate</name>
        <dbReference type="ChEBI" id="CHEBI:597326"/>
    </cofactor>
</comment>
<dbReference type="Proteomes" id="UP000192468">
    <property type="component" value="Unassembled WGS sequence"/>
</dbReference>
<name>A0A1W1XMZ5_9CLOT</name>
<dbReference type="PANTHER" id="PTHR43727:SF2">
    <property type="entry name" value="GROUP IV DECARBOXYLASE"/>
    <property type="match status" value="1"/>
</dbReference>
<evidence type="ECO:0000313" key="4">
    <source>
        <dbReference type="EMBL" id="SMC25360.1"/>
    </source>
</evidence>
<dbReference type="PANTHER" id="PTHR43727">
    <property type="entry name" value="DIAMINOPIMELATE DECARBOXYLASE"/>
    <property type="match status" value="1"/>
</dbReference>
<feature type="domain" description="Orn/DAP/Arg decarboxylase 2 N-terminal" evidence="3">
    <location>
        <begin position="57"/>
        <end position="272"/>
    </location>
</feature>
<dbReference type="EMBL" id="FWXH01000009">
    <property type="protein sequence ID" value="SMC25360.1"/>
    <property type="molecule type" value="Genomic_DNA"/>
</dbReference>
<evidence type="ECO:0000256" key="1">
    <source>
        <dbReference type="ARBA" id="ARBA00001933"/>
    </source>
</evidence>
<dbReference type="PROSITE" id="PS00879">
    <property type="entry name" value="ODR_DC_2_2"/>
    <property type="match status" value="1"/>
</dbReference>
<dbReference type="RefSeq" id="WP_176212691.1">
    <property type="nucleotide sequence ID" value="NZ_FWXH01000009.1"/>
</dbReference>
<dbReference type="AlphaFoldDB" id="A0A1W1XMZ5"/>
<dbReference type="InterPro" id="IPR009006">
    <property type="entry name" value="Ala_racemase/Decarboxylase_C"/>
</dbReference>
<keyword evidence="5" id="KW-1185">Reference proteome</keyword>
<gene>
    <name evidence="4" type="ORF">SAMN02745134_02428</name>
</gene>
<accession>A0A1W1XMZ5</accession>
<organism evidence="4 5">
    <name type="scientific">Clostridium acidisoli DSM 12555</name>
    <dbReference type="NCBI Taxonomy" id="1121291"/>
    <lineage>
        <taxon>Bacteria</taxon>
        <taxon>Bacillati</taxon>
        <taxon>Bacillota</taxon>
        <taxon>Clostridia</taxon>
        <taxon>Eubacteriales</taxon>
        <taxon>Clostridiaceae</taxon>
        <taxon>Clostridium</taxon>
    </lineage>
</organism>
<dbReference type="GO" id="GO:0008836">
    <property type="term" value="F:diaminopimelate decarboxylase activity"/>
    <property type="evidence" value="ECO:0007669"/>
    <property type="project" value="TreeGrafter"/>
</dbReference>
<dbReference type="InterPro" id="IPR022644">
    <property type="entry name" value="De-COase2_N"/>
</dbReference>
<evidence type="ECO:0000259" key="3">
    <source>
        <dbReference type="Pfam" id="PF02784"/>
    </source>
</evidence>
<keyword evidence="2" id="KW-0663">Pyridoxal phosphate</keyword>
<reference evidence="4 5" key="1">
    <citation type="submission" date="2017-04" db="EMBL/GenBank/DDBJ databases">
        <authorList>
            <person name="Afonso C.L."/>
            <person name="Miller P.J."/>
            <person name="Scott M.A."/>
            <person name="Spackman E."/>
            <person name="Goraichik I."/>
            <person name="Dimitrov K.M."/>
            <person name="Suarez D.L."/>
            <person name="Swayne D.E."/>
        </authorList>
    </citation>
    <scope>NUCLEOTIDE SEQUENCE [LARGE SCALE GENOMIC DNA]</scope>
    <source>
        <strain evidence="4 5">DSM 12555</strain>
    </source>
</reference>
<protein>
    <submittedName>
        <fullName evidence="4">Diaminopimelate decarboxylase</fullName>
    </submittedName>
</protein>
<sequence>MDINDLNYIKNINNKLYINNTYYKDFIKNDNGPTLIIKRNRIADNCNFLKNMLKRATNKKAIICYALKVAPSIEILKIIKEHDIGVEVYCEKELDMAIKLDITPIVVDGFYKPKSFLVNAIENNVLLINADSFNELSFIDEICKNKNKIQEVGIRIKIDKTSKMGIDLDSFNNNIEKIKNLRNIRLVGIHTHPGSNIRNVDLPKEHYSKLVQAYDIIENNGYKLKYVDIGGGLPEKIVVEDSIEERLKDIFGKFRDDKEITFIVEPGRFLVSDSGILFSKIHDVRDDENIVILDIAVAPYFLTTNSNFKYIIPDNLEYKETRKWRICGIWPTDIDFIPYEKLNKKLPSKFNKGDYFCFLNAGAYVMDRIEEYTLGDRDIKYI</sequence>
<dbReference type="STRING" id="1121291.SAMN02745134_02428"/>
<dbReference type="Gene3D" id="3.20.20.10">
    <property type="entry name" value="Alanine racemase"/>
    <property type="match status" value="1"/>
</dbReference>
<proteinExistence type="predicted"/>
<dbReference type="InterPro" id="IPR000183">
    <property type="entry name" value="Orn/DAP/Arg_de-COase"/>
</dbReference>
<dbReference type="SUPFAM" id="SSF50621">
    <property type="entry name" value="Alanine racemase C-terminal domain-like"/>
    <property type="match status" value="1"/>
</dbReference>
<dbReference type="InterPro" id="IPR022657">
    <property type="entry name" value="De-COase2_CS"/>
</dbReference>
<dbReference type="PRINTS" id="PR01179">
    <property type="entry name" value="ODADCRBXLASE"/>
</dbReference>
<evidence type="ECO:0000313" key="5">
    <source>
        <dbReference type="Proteomes" id="UP000192468"/>
    </source>
</evidence>
<dbReference type="GO" id="GO:0009089">
    <property type="term" value="P:lysine biosynthetic process via diaminopimelate"/>
    <property type="evidence" value="ECO:0007669"/>
    <property type="project" value="TreeGrafter"/>
</dbReference>
<dbReference type="Gene3D" id="2.40.37.10">
    <property type="entry name" value="Lyase, Ornithine Decarboxylase, Chain A, domain 1"/>
    <property type="match status" value="1"/>
</dbReference>
<dbReference type="InterPro" id="IPR029066">
    <property type="entry name" value="PLP-binding_barrel"/>
</dbReference>
<dbReference type="SUPFAM" id="SSF51419">
    <property type="entry name" value="PLP-binding barrel"/>
    <property type="match status" value="1"/>
</dbReference>
<dbReference type="Pfam" id="PF02784">
    <property type="entry name" value="Orn_Arg_deC_N"/>
    <property type="match status" value="1"/>
</dbReference>
<evidence type="ECO:0000256" key="2">
    <source>
        <dbReference type="ARBA" id="ARBA00022898"/>
    </source>
</evidence>